<evidence type="ECO:0000313" key="7">
    <source>
        <dbReference type="Proteomes" id="UP000765509"/>
    </source>
</evidence>
<evidence type="ECO:0000256" key="1">
    <source>
        <dbReference type="ARBA" id="ARBA00004123"/>
    </source>
</evidence>
<keyword evidence="2" id="KW-0479">Metal-binding</keyword>
<dbReference type="InterPro" id="IPR012337">
    <property type="entry name" value="RNaseH-like_sf"/>
</dbReference>
<feature type="non-terminal residue" evidence="6">
    <location>
        <position position="346"/>
    </location>
</feature>
<comment type="subcellular location">
    <subcellularLocation>
        <location evidence="1">Nucleus</location>
    </subcellularLocation>
</comment>
<keyword evidence="3" id="KW-0863">Zinc-finger</keyword>
<dbReference type="InterPro" id="IPR052035">
    <property type="entry name" value="ZnF_BED_domain_contain"/>
</dbReference>
<comment type="caution">
    <text evidence="6">The sequence shown here is derived from an EMBL/GenBank/DDBJ whole genome shotgun (WGS) entry which is preliminary data.</text>
</comment>
<keyword evidence="5" id="KW-0539">Nucleus</keyword>
<evidence type="ECO:0000313" key="6">
    <source>
        <dbReference type="EMBL" id="MBW0586411.1"/>
    </source>
</evidence>
<dbReference type="EMBL" id="AVOT02123802">
    <property type="protein sequence ID" value="MBW0586411.1"/>
    <property type="molecule type" value="Genomic_DNA"/>
</dbReference>
<dbReference type="PANTHER" id="PTHR46481:SF10">
    <property type="entry name" value="ZINC FINGER BED DOMAIN-CONTAINING PROTEIN 39"/>
    <property type="match status" value="1"/>
</dbReference>
<dbReference type="OrthoDB" id="3264316at2759"/>
<dbReference type="SUPFAM" id="SSF53098">
    <property type="entry name" value="Ribonuclease H-like"/>
    <property type="match status" value="1"/>
</dbReference>
<reference evidence="6" key="1">
    <citation type="submission" date="2021-03" db="EMBL/GenBank/DDBJ databases">
        <title>Draft genome sequence of rust myrtle Austropuccinia psidii MF-1, a brazilian biotype.</title>
        <authorList>
            <person name="Quecine M.C."/>
            <person name="Pachon D.M.R."/>
            <person name="Bonatelli M.L."/>
            <person name="Correr F.H."/>
            <person name="Franceschini L.M."/>
            <person name="Leite T.F."/>
            <person name="Margarido G.R.A."/>
            <person name="Almeida C.A."/>
            <person name="Ferrarezi J.A."/>
            <person name="Labate C.A."/>
        </authorList>
    </citation>
    <scope>NUCLEOTIDE SEQUENCE</scope>
    <source>
        <strain evidence="6">MF-1</strain>
    </source>
</reference>
<dbReference type="GO" id="GO:0008270">
    <property type="term" value="F:zinc ion binding"/>
    <property type="evidence" value="ECO:0007669"/>
    <property type="project" value="UniProtKB-KW"/>
</dbReference>
<dbReference type="GO" id="GO:0005634">
    <property type="term" value="C:nucleus"/>
    <property type="evidence" value="ECO:0007669"/>
    <property type="project" value="UniProtKB-SubCell"/>
</dbReference>
<evidence type="ECO:0000256" key="2">
    <source>
        <dbReference type="ARBA" id="ARBA00022723"/>
    </source>
</evidence>
<dbReference type="AlphaFoldDB" id="A0A9Q3KTQ5"/>
<sequence>KILKRDQTGSTKSMSDHLRELHQLINPKTTNLEKTVTLDKYVQHRNQKKSLSAETLKTALIYCICNCDLPISVSKSTSFQALLELCNPLVLKTLVQQKALTAHLPNVYFFHQEKLRALISDSGKQISFTTDTWTSPNIKAFMAITGHFINKEFNLVSVLLGLMEIEGNHLGQSLANQFLTTLKQYDLEDSIIAITTDNALVNQRMAQELQDSTESFAAKTQLIGCMAHTLHLSARDGLKALAKGPSTHEDQDIKGNTLLTNVITRWNSTYDMLERAYSLKDAYDQFCTPENMEAYRISSLEWEKVKVMIDFLLPLYEATSVICGTKYPTINYSLPLYISLIKRINE</sequence>
<evidence type="ECO:0000256" key="4">
    <source>
        <dbReference type="ARBA" id="ARBA00022833"/>
    </source>
</evidence>
<name>A0A9Q3KTQ5_9BASI</name>
<organism evidence="6 7">
    <name type="scientific">Austropuccinia psidii MF-1</name>
    <dbReference type="NCBI Taxonomy" id="1389203"/>
    <lineage>
        <taxon>Eukaryota</taxon>
        <taxon>Fungi</taxon>
        <taxon>Dikarya</taxon>
        <taxon>Basidiomycota</taxon>
        <taxon>Pucciniomycotina</taxon>
        <taxon>Pucciniomycetes</taxon>
        <taxon>Pucciniales</taxon>
        <taxon>Sphaerophragmiaceae</taxon>
        <taxon>Austropuccinia</taxon>
    </lineage>
</organism>
<gene>
    <name evidence="6" type="ORF">O181_126126</name>
</gene>
<protein>
    <submittedName>
        <fullName evidence="6">Uncharacterized protein</fullName>
    </submittedName>
</protein>
<keyword evidence="7" id="KW-1185">Reference proteome</keyword>
<accession>A0A9Q3KTQ5</accession>
<feature type="non-terminal residue" evidence="6">
    <location>
        <position position="1"/>
    </location>
</feature>
<dbReference type="PANTHER" id="PTHR46481">
    <property type="entry name" value="ZINC FINGER BED DOMAIN-CONTAINING PROTEIN 4"/>
    <property type="match status" value="1"/>
</dbReference>
<keyword evidence="4" id="KW-0862">Zinc</keyword>
<evidence type="ECO:0000256" key="5">
    <source>
        <dbReference type="ARBA" id="ARBA00023242"/>
    </source>
</evidence>
<evidence type="ECO:0000256" key="3">
    <source>
        <dbReference type="ARBA" id="ARBA00022771"/>
    </source>
</evidence>
<proteinExistence type="predicted"/>
<dbReference type="Proteomes" id="UP000765509">
    <property type="component" value="Unassembled WGS sequence"/>
</dbReference>